<evidence type="ECO:0000313" key="1">
    <source>
        <dbReference type="EMBL" id="KAK1643206.1"/>
    </source>
</evidence>
<name>A0AAD8RZX5_LOLMU</name>
<gene>
    <name evidence="1" type="ORF">QYE76_061011</name>
</gene>
<protein>
    <submittedName>
        <fullName evidence="1">Uncharacterized protein</fullName>
    </submittedName>
</protein>
<dbReference type="EMBL" id="JAUUTY010000004">
    <property type="protein sequence ID" value="KAK1643206.1"/>
    <property type="molecule type" value="Genomic_DNA"/>
</dbReference>
<sequence length="76" mass="8260">MPTGDCHSSPFHVVFAYSDVNPGVWVAGSIFAVQTFVCVYNFETGSSGCSPVATICVENYFDWKLSAVSRNDVVVF</sequence>
<comment type="caution">
    <text evidence="1">The sequence shown here is derived from an EMBL/GenBank/DDBJ whole genome shotgun (WGS) entry which is preliminary data.</text>
</comment>
<accession>A0AAD8RZX5</accession>
<dbReference type="Proteomes" id="UP001231189">
    <property type="component" value="Unassembled WGS sequence"/>
</dbReference>
<reference evidence="1" key="1">
    <citation type="submission" date="2023-07" db="EMBL/GenBank/DDBJ databases">
        <title>A chromosome-level genome assembly of Lolium multiflorum.</title>
        <authorList>
            <person name="Chen Y."/>
            <person name="Copetti D."/>
            <person name="Kolliker R."/>
            <person name="Studer B."/>
        </authorList>
    </citation>
    <scope>NUCLEOTIDE SEQUENCE</scope>
    <source>
        <strain evidence="1">02402/16</strain>
        <tissue evidence="1">Leaf</tissue>
    </source>
</reference>
<dbReference type="AlphaFoldDB" id="A0AAD8RZX5"/>
<proteinExistence type="predicted"/>
<organism evidence="1 2">
    <name type="scientific">Lolium multiflorum</name>
    <name type="common">Italian ryegrass</name>
    <name type="synonym">Lolium perenne subsp. multiflorum</name>
    <dbReference type="NCBI Taxonomy" id="4521"/>
    <lineage>
        <taxon>Eukaryota</taxon>
        <taxon>Viridiplantae</taxon>
        <taxon>Streptophyta</taxon>
        <taxon>Embryophyta</taxon>
        <taxon>Tracheophyta</taxon>
        <taxon>Spermatophyta</taxon>
        <taxon>Magnoliopsida</taxon>
        <taxon>Liliopsida</taxon>
        <taxon>Poales</taxon>
        <taxon>Poaceae</taxon>
        <taxon>BOP clade</taxon>
        <taxon>Pooideae</taxon>
        <taxon>Poodae</taxon>
        <taxon>Poeae</taxon>
        <taxon>Poeae Chloroplast Group 2 (Poeae type)</taxon>
        <taxon>Loliodinae</taxon>
        <taxon>Loliinae</taxon>
        <taxon>Lolium</taxon>
    </lineage>
</organism>
<keyword evidence="2" id="KW-1185">Reference proteome</keyword>
<evidence type="ECO:0000313" key="2">
    <source>
        <dbReference type="Proteomes" id="UP001231189"/>
    </source>
</evidence>